<comment type="similarity">
    <text evidence="2">Belongs to the isochorismate synthase family.</text>
</comment>
<dbReference type="Pfam" id="PF00425">
    <property type="entry name" value="Chorismate_bind"/>
    <property type="match status" value="1"/>
</dbReference>
<evidence type="ECO:0000256" key="4">
    <source>
        <dbReference type="ARBA" id="ARBA00023235"/>
    </source>
</evidence>
<evidence type="ECO:0000259" key="7">
    <source>
        <dbReference type="Pfam" id="PF00425"/>
    </source>
</evidence>
<gene>
    <name evidence="8" type="ORF">ACFFHW_16445</name>
</gene>
<evidence type="ECO:0000256" key="6">
    <source>
        <dbReference type="SAM" id="MobiDB-lite"/>
    </source>
</evidence>
<keyword evidence="4" id="KW-0413">Isomerase</keyword>
<evidence type="ECO:0000256" key="2">
    <source>
        <dbReference type="ARBA" id="ARBA00005297"/>
    </source>
</evidence>
<name>A0ABV6G7A8_9GAMM</name>
<keyword evidence="9" id="KW-1185">Reference proteome</keyword>
<dbReference type="SUPFAM" id="SSF56322">
    <property type="entry name" value="ADC synthase"/>
    <property type="match status" value="1"/>
</dbReference>
<dbReference type="NCBIfam" id="TIGR00543">
    <property type="entry name" value="isochor_syn"/>
    <property type="match status" value="1"/>
</dbReference>
<evidence type="ECO:0000256" key="1">
    <source>
        <dbReference type="ARBA" id="ARBA00000799"/>
    </source>
</evidence>
<dbReference type="InterPro" id="IPR005801">
    <property type="entry name" value="ADC_synthase"/>
</dbReference>
<dbReference type="RefSeq" id="WP_019951194.1">
    <property type="nucleotide sequence ID" value="NZ_JBHLVX010000060.1"/>
</dbReference>
<dbReference type="Proteomes" id="UP001589814">
    <property type="component" value="Unassembled WGS sequence"/>
</dbReference>
<comment type="caution">
    <text evidence="8">The sequence shown here is derived from an EMBL/GenBank/DDBJ whole genome shotgun (WGS) entry which is preliminary data.</text>
</comment>
<dbReference type="PANTHER" id="PTHR42839">
    <property type="entry name" value="ISOCHORISMATE SYNTHASE ENTC"/>
    <property type="match status" value="1"/>
</dbReference>
<organism evidence="8 9">
    <name type="scientific">Kushneria aurantia</name>
    <dbReference type="NCBI Taxonomy" id="504092"/>
    <lineage>
        <taxon>Bacteria</taxon>
        <taxon>Pseudomonadati</taxon>
        <taxon>Pseudomonadota</taxon>
        <taxon>Gammaproteobacteria</taxon>
        <taxon>Oceanospirillales</taxon>
        <taxon>Halomonadaceae</taxon>
        <taxon>Kushneria</taxon>
    </lineage>
</organism>
<feature type="region of interest" description="Disordered" evidence="6">
    <location>
        <begin position="388"/>
        <end position="410"/>
    </location>
</feature>
<proteinExistence type="inferred from homology"/>
<evidence type="ECO:0000313" key="8">
    <source>
        <dbReference type="EMBL" id="MFC0269558.1"/>
    </source>
</evidence>
<comment type="catalytic activity">
    <reaction evidence="1">
        <text>chorismate = isochorismate</text>
        <dbReference type="Rhea" id="RHEA:18985"/>
        <dbReference type="ChEBI" id="CHEBI:29748"/>
        <dbReference type="ChEBI" id="CHEBI:29780"/>
        <dbReference type="EC" id="5.4.4.2"/>
    </reaction>
</comment>
<dbReference type="Gene3D" id="3.60.120.10">
    <property type="entry name" value="Anthranilate synthase"/>
    <property type="match status" value="1"/>
</dbReference>
<evidence type="ECO:0000256" key="5">
    <source>
        <dbReference type="ARBA" id="ARBA00041564"/>
    </source>
</evidence>
<sequence length="410" mass="43973">MNQPSSFDRPGALFERFASGDALFSSPTVTLLGRGVAHQCHTPDARPQTLENAARRLFDSARASGQAPLLMGMIPFDPHHGGRLFIPDELTRTPPCASDEAIDSAPLKVQATAMTAEPGLTHYRDAVARALALFDHTPLQKVVLARALRVDTAEAVETPALLRRLRAINPHGYNFALPLGDNAAPDTSLVGASPELLVRREGRRIIANPLAGSVARHDDADEDRRRAGRLGASDKDRREHALVVDAIVTALRPLCRELQVPAGPEVIATDRLWHLSTRLEGELADPDMSSLALAAALHPTPAVCGAPWREALDAIRRLEGFSRDGFAGLVGWCDENGDGEWAIAIRCAEVAPRHLRLFAGAGVLPGSTPEGELAETTAKMRTMLDALGLKEPPEERAPGATSATEDEPLP</sequence>
<accession>A0ABV6G7A8</accession>
<dbReference type="EC" id="5.4.4.2" evidence="3"/>
<evidence type="ECO:0000313" key="9">
    <source>
        <dbReference type="Proteomes" id="UP001589814"/>
    </source>
</evidence>
<dbReference type="InterPro" id="IPR004561">
    <property type="entry name" value="IsoChor_synthase"/>
</dbReference>
<dbReference type="InterPro" id="IPR015890">
    <property type="entry name" value="Chorismate_C"/>
</dbReference>
<dbReference type="PANTHER" id="PTHR42839:SF2">
    <property type="entry name" value="ISOCHORISMATE SYNTHASE ENTC"/>
    <property type="match status" value="1"/>
</dbReference>
<evidence type="ECO:0000256" key="3">
    <source>
        <dbReference type="ARBA" id="ARBA00012824"/>
    </source>
</evidence>
<reference evidence="8 9" key="1">
    <citation type="submission" date="2024-09" db="EMBL/GenBank/DDBJ databases">
        <authorList>
            <person name="Sun Q."/>
            <person name="Mori K."/>
        </authorList>
    </citation>
    <scope>NUCLEOTIDE SEQUENCE [LARGE SCALE GENOMIC DNA]</scope>
    <source>
        <strain evidence="8 9">CCM 7415</strain>
    </source>
</reference>
<dbReference type="EMBL" id="JBHLVX010000060">
    <property type="protein sequence ID" value="MFC0269558.1"/>
    <property type="molecule type" value="Genomic_DNA"/>
</dbReference>
<protein>
    <recommendedName>
        <fullName evidence="3">isochorismate synthase</fullName>
        <ecNumber evidence="3">5.4.4.2</ecNumber>
    </recommendedName>
    <alternativeName>
        <fullName evidence="5">Isochorismate mutase</fullName>
    </alternativeName>
</protein>
<feature type="domain" description="Chorismate-utilising enzyme C-terminal" evidence="7">
    <location>
        <begin position="122"/>
        <end position="379"/>
    </location>
</feature>